<proteinExistence type="predicted"/>
<name>D7FI37_ECTSI</name>
<sequence length="1807" mass="202259">MLRRIVRVAAVLPAAFTFAQDHDLKDPQQQRLGVVVPAYDGDLARAVSSLERWPAKCSPLTLENADLVLYYAEEESSATASALESISSTAGRCFSRTRIVYANLAEEDDIYPQGPSVMFYNMFLDESVRSSLSGYDALSIIEWDVLVASDNSFEELYHAAFRVNEEFWVKGSNLEGTSFHSNADAIEMWHVLGHINGNAIYNNDDPAFVEYVEYTRARWGYEHPYDVALWMTISDFPYSWPLYQRYSSKFVVTNLISSVGYEHVNHDTVSDAVAGKTLFIHGSSVDEGNVASYEATEGDAAVDVATSQRQLTEDVPKWQAQEKWRNTSVPKWKRNQKWKKQYEDSSDEEGCMDGCEYTSKDGTRGRVCDSNCSSPNVYGTLGCGAKNGKYGADCRACYNDDEKARKQDTPGNRAIMCSTKMPVDVYGRRLTPADESNPLLVARDLEALQKDEVHRQLSEDVPKWRAQEKWKNNTVPKWKRNQKWKKQYEDSSDEEGCMDGCEYTSKDGTRGRVCDSNCSSSNVYGTLGCGAKNGKYGADCRACYNDDEKARKQDTPGNRAIMCSTKMPVDVYGRRLTTADEVNPLLVARDLEALQKDEEHRQLSEDVPKWRAQEKWKNNTVPKCVFPSEDVEAQPEVEGSSTRTLRMRKDCSSFLFFTHDRCMDGCEYTSKDGTRGRVCDSNCSSSNVYGTLGCGAKNGKYGADCRACYNDDEKARKQDTPGNRAIMCSTKMPVDVYGRRLTPADESNPLLVARDLEALQKDEVHRQLSEDVPKWRAQEKWKNNTVPKWKRNQKWKKQYEDSSDEEGCMDGCEYTSKDGTRGRVCDSNCSSSNVYGTLGCGAKSGKYGADCRACYNDDEKARKQDTPGNRAIMCSTKMPVDVYGRRLTPADESNPLLVARDLEALQKDEVHRQLSEDVPKWRAQEKWKNNTVPKWKRNQKWKKQYEDSSDEEGCMDGCEYTSKDGTRGRVCDSNCSSPNVYGTLGCGAKNGKYGADCRACYNDDEKARKQDTPGNRAIMCSTKMPVDVYGRRLTPADESNPLLVARDLEALQKDEVHRQLSEDVPKWRAQEKWKNNTVPKWKRNQKWKKQYEDSSDEEGCMDGCEYTSKDGTRGRVCDSNCSSPNVYGTLGCGAKNGKYGADCRACYNDDEKARKQDTPGNRAIMCSTKMPVDVYGRRLTPADESNPLLVARDLEALQKDEVHRQLSEDVPKWRAQEKWKNNTVPKWKRNQKWKKQYEDSSDEEGCMDGCEYTSKDGTRGRVCDSNCSSSNVYGTLGCGAKNGKYGADCRACYNDDEKARKQDTPGNRAIMCSTKMPVDVYGRRLTPADESNPLLVARDLEALQKDEEHRQLSEDVPKWRAQEKWKNNTVPKWKRNQKWKKQYEDSSDEEGCMDGCEYTSKDGTRGRVCDSNCSSPNVYGTLGCGAKNGKYGADCRACYNDDEKARKQDTPGNRAIMCSTREPVDVYGRRLSGHQDFSLELARLTEAENSEDEDSEDGFEPRVDVEVGGREKAVRFFEAAAERTYLGEVERGNLCAFVSGWAGEEAMWEVTVKSILQFMPGMKVAVAAEAEGLDAYERSMGRLPGVTVSGTQNPATATLYADKYCSFSELILYVKPGSVLSRSFTSKDTHSPRGDLLVVHAGSQGSYHDTELSRRSASVLGFEAPSFTQGTDLMLPGDANYYLREALGLKIGSDGLQGDGDGDAVIALQKFVDFDQVSAVPQVLAAVAYSRETPGVWFIDPRGWVGQNLFKEASIWDIPLVKPRFTCTIAADKLDSASPKTAETLQSSVDFFANGGKCANGLIAAAP</sequence>
<dbReference type="EMBL" id="FN649760">
    <property type="protein sequence ID" value="CBJ28663.1"/>
    <property type="molecule type" value="Genomic_DNA"/>
</dbReference>
<keyword evidence="2" id="KW-1185">Reference proteome</keyword>
<dbReference type="eggNOG" id="ENOG502SE3H">
    <property type="taxonomic scope" value="Eukaryota"/>
</dbReference>
<evidence type="ECO:0000313" key="2">
    <source>
        <dbReference type="Proteomes" id="UP000002630"/>
    </source>
</evidence>
<accession>D7FI37</accession>
<dbReference type="Proteomes" id="UP000002630">
    <property type="component" value="Unassembled WGS sequence"/>
</dbReference>
<evidence type="ECO:0000313" key="1">
    <source>
        <dbReference type="EMBL" id="CBJ28663.1"/>
    </source>
</evidence>
<dbReference type="InParanoid" id="D7FI37"/>
<gene>
    <name evidence="1" type="ORF">Esi_0117_0034</name>
</gene>
<organism evidence="1 2">
    <name type="scientific">Ectocarpus siliculosus</name>
    <name type="common">Brown alga</name>
    <name type="synonym">Conferva siliculosa</name>
    <dbReference type="NCBI Taxonomy" id="2880"/>
    <lineage>
        <taxon>Eukaryota</taxon>
        <taxon>Sar</taxon>
        <taxon>Stramenopiles</taxon>
        <taxon>Ochrophyta</taxon>
        <taxon>PX clade</taxon>
        <taxon>Phaeophyceae</taxon>
        <taxon>Ectocarpales</taxon>
        <taxon>Ectocarpaceae</taxon>
        <taxon>Ectocarpus</taxon>
    </lineage>
</organism>
<protein>
    <submittedName>
        <fullName evidence="1">Uncharacterized protein</fullName>
    </submittedName>
</protein>
<reference evidence="1 2" key="1">
    <citation type="journal article" date="2010" name="Nature">
        <title>The Ectocarpus genome and the independent evolution of multicellularity in brown algae.</title>
        <authorList>
            <person name="Cock J.M."/>
            <person name="Sterck L."/>
            <person name="Rouze P."/>
            <person name="Scornet D."/>
            <person name="Allen A.E."/>
            <person name="Amoutzias G."/>
            <person name="Anthouard V."/>
            <person name="Artiguenave F."/>
            <person name="Aury J.M."/>
            <person name="Badger J.H."/>
            <person name="Beszteri B."/>
            <person name="Billiau K."/>
            <person name="Bonnet E."/>
            <person name="Bothwell J.H."/>
            <person name="Bowler C."/>
            <person name="Boyen C."/>
            <person name="Brownlee C."/>
            <person name="Carrano C.J."/>
            <person name="Charrier B."/>
            <person name="Cho G.Y."/>
            <person name="Coelho S.M."/>
            <person name="Collen J."/>
            <person name="Corre E."/>
            <person name="Da Silva C."/>
            <person name="Delage L."/>
            <person name="Delaroque N."/>
            <person name="Dittami S.M."/>
            <person name="Doulbeau S."/>
            <person name="Elias M."/>
            <person name="Farnham G."/>
            <person name="Gachon C.M."/>
            <person name="Gschloessl B."/>
            <person name="Heesch S."/>
            <person name="Jabbari K."/>
            <person name="Jubin C."/>
            <person name="Kawai H."/>
            <person name="Kimura K."/>
            <person name="Kloareg B."/>
            <person name="Kupper F.C."/>
            <person name="Lang D."/>
            <person name="Le Bail A."/>
            <person name="Leblanc C."/>
            <person name="Lerouge P."/>
            <person name="Lohr M."/>
            <person name="Lopez P.J."/>
            <person name="Martens C."/>
            <person name="Maumus F."/>
            <person name="Michel G."/>
            <person name="Miranda-Saavedra D."/>
            <person name="Morales J."/>
            <person name="Moreau H."/>
            <person name="Motomura T."/>
            <person name="Nagasato C."/>
            <person name="Napoli C.A."/>
            <person name="Nelson D.R."/>
            <person name="Nyvall-Collen P."/>
            <person name="Peters A.F."/>
            <person name="Pommier C."/>
            <person name="Potin P."/>
            <person name="Poulain J."/>
            <person name="Quesneville H."/>
            <person name="Read B."/>
            <person name="Rensing S.A."/>
            <person name="Ritter A."/>
            <person name="Rousvoal S."/>
            <person name="Samanta M."/>
            <person name="Samson G."/>
            <person name="Schroeder D.C."/>
            <person name="Segurens B."/>
            <person name="Strittmatter M."/>
            <person name="Tonon T."/>
            <person name="Tregear J.W."/>
            <person name="Valentin K."/>
            <person name="von Dassow P."/>
            <person name="Yamagishi T."/>
            <person name="Van de Peer Y."/>
            <person name="Wincker P."/>
        </authorList>
    </citation>
    <scope>NUCLEOTIDE SEQUENCE [LARGE SCALE GENOMIC DNA]</scope>
    <source>
        <strain evidence="2">Ec32 / CCAP1310/4</strain>
    </source>
</reference>
<dbReference type="OrthoDB" id="10383413at2759"/>